<keyword evidence="12" id="KW-0804">Transcription</keyword>
<dbReference type="EC" id="3.5.1.98" evidence="4"/>
<dbReference type="GO" id="GO:0040029">
    <property type="term" value="P:epigenetic regulation of gene expression"/>
    <property type="evidence" value="ECO:0007669"/>
    <property type="project" value="TreeGrafter"/>
</dbReference>
<evidence type="ECO:0000256" key="12">
    <source>
        <dbReference type="ARBA" id="ARBA00023163"/>
    </source>
</evidence>
<feature type="region of interest" description="Disordered" evidence="15">
    <location>
        <begin position="32"/>
        <end position="67"/>
    </location>
</feature>
<evidence type="ECO:0000256" key="4">
    <source>
        <dbReference type="ARBA" id="ARBA00012111"/>
    </source>
</evidence>
<organism evidence="17 18">
    <name type="scientific">Taxus chinensis</name>
    <name type="common">Chinese yew</name>
    <name type="synonym">Taxus wallichiana var. chinensis</name>
    <dbReference type="NCBI Taxonomy" id="29808"/>
    <lineage>
        <taxon>Eukaryota</taxon>
        <taxon>Viridiplantae</taxon>
        <taxon>Streptophyta</taxon>
        <taxon>Embryophyta</taxon>
        <taxon>Tracheophyta</taxon>
        <taxon>Spermatophyta</taxon>
        <taxon>Pinopsida</taxon>
        <taxon>Pinidae</taxon>
        <taxon>Conifers II</taxon>
        <taxon>Cupressales</taxon>
        <taxon>Taxaceae</taxon>
        <taxon>Taxus</taxon>
    </lineage>
</organism>
<evidence type="ECO:0000256" key="14">
    <source>
        <dbReference type="ARBA" id="ARBA00049416"/>
    </source>
</evidence>
<comment type="similarity">
    <text evidence="3">Belongs to the histone deacetylase family. HD type 2 subfamily.</text>
</comment>
<keyword evidence="7" id="KW-0863">Zinc-finger</keyword>
<evidence type="ECO:0000256" key="11">
    <source>
        <dbReference type="ARBA" id="ARBA00023015"/>
    </source>
</evidence>
<dbReference type="FunFam" id="3.40.800.20:FF:000014">
    <property type="entry name" value="Histone deacetylase 15"/>
    <property type="match status" value="1"/>
</dbReference>
<dbReference type="PANTHER" id="PTHR10625">
    <property type="entry name" value="HISTONE DEACETYLASE HDAC1-RELATED"/>
    <property type="match status" value="1"/>
</dbReference>
<keyword evidence="8" id="KW-0378">Hydrolase</keyword>
<dbReference type="GO" id="GO:0141221">
    <property type="term" value="F:histone deacetylase activity, hydrolytic mechanism"/>
    <property type="evidence" value="ECO:0007669"/>
    <property type="project" value="UniProtKB-EC"/>
</dbReference>
<keyword evidence="13" id="KW-0539">Nucleus</keyword>
<comment type="caution">
    <text evidence="17">The sequence shown here is derived from an EMBL/GenBank/DDBJ whole genome shotgun (WGS) entry which is preliminary data.</text>
</comment>
<sequence>MTNNFIMAAEQNSKPPDEAECMGEKNVCCYEQELEADSDDREEDDFQSSIDDSEISEDDSEVDDEEEDCMDVEEYGTTDDLVPVHPGCLNTDARSDHTQHFDTVSSHDDGMAVESLEGDKLQGAVDVRQNSFPSERDHARCKTFEELVALYEQEGSLEDDEDDKDWSPYVAFAVHTKWFCMNCTMPNLDDSLHCDMCGEHRESGILNQGFLAPQFTSAEVSSSETSVERAEENGNAVSTSASLPISLPIKESPTALLVSERCTAIGFDERMFLHSEAQMKSHPHPERPDRLRAIAASLKAAGLIPAKVFPIPAREVTCEELQRIHSQEHVSAVESTSIRLSSYFTPDTYANEHSACAARVAAGLCADLATAIVTGKIQNGFALVRPPGHHAGVTDVMGFCLHNNAAIAVRAAQAAGAKKVLIVDWDVHHGNGTQEIFERDKSVLYISLHRHEGGRFYPGTGAACEVGSAEGEGYSVNIPWKCGGIGDEDYIFAFQHVVLLIAEQFGPDLTIISAGFDAAKGDPLGGCEVSPNGFAYMTQRLSDLLSRKMLVILEGGYNLRSISASATAVVKVLVGENVGSMPDDVQPSKAGLEALLEVLGIQSRYWPILNEPYLKLQAQWDALYPIQKEDRLSRGHVAKDLWGTTPTLRKSWRMSTGHHNPPRSASLDLETSALIPRAVSVAPKDWLDSARYNCGT</sequence>
<dbReference type="PRINTS" id="PR01270">
    <property type="entry name" value="HDASUPER"/>
</dbReference>
<evidence type="ECO:0000256" key="6">
    <source>
        <dbReference type="ARBA" id="ARBA00022723"/>
    </source>
</evidence>
<keyword evidence="6" id="KW-0479">Metal-binding</keyword>
<evidence type="ECO:0000256" key="2">
    <source>
        <dbReference type="ARBA" id="ARBA00004123"/>
    </source>
</evidence>
<comment type="subcellular location">
    <subcellularLocation>
        <location evidence="2">Nucleus</location>
    </subcellularLocation>
</comment>
<evidence type="ECO:0000256" key="15">
    <source>
        <dbReference type="SAM" id="MobiDB-lite"/>
    </source>
</evidence>
<evidence type="ECO:0000256" key="13">
    <source>
        <dbReference type="ARBA" id="ARBA00023242"/>
    </source>
</evidence>
<dbReference type="InterPro" id="IPR023696">
    <property type="entry name" value="Ureohydrolase_dom_sf"/>
</dbReference>
<feature type="domain" description="RanBP2-type" evidence="16">
    <location>
        <begin position="178"/>
        <end position="197"/>
    </location>
</feature>
<dbReference type="GO" id="GO:0000118">
    <property type="term" value="C:histone deacetylase complex"/>
    <property type="evidence" value="ECO:0007669"/>
    <property type="project" value="TreeGrafter"/>
</dbReference>
<dbReference type="GO" id="GO:0005737">
    <property type="term" value="C:cytoplasm"/>
    <property type="evidence" value="ECO:0007669"/>
    <property type="project" value="UniProtKB-ARBA"/>
</dbReference>
<protein>
    <recommendedName>
        <fullName evidence="4">histone deacetylase</fullName>
        <ecNumber evidence="4">3.5.1.98</ecNumber>
    </recommendedName>
</protein>
<evidence type="ECO:0000313" key="17">
    <source>
        <dbReference type="EMBL" id="KAH9329465.1"/>
    </source>
</evidence>
<dbReference type="InterPro" id="IPR001876">
    <property type="entry name" value="Znf_RanBP2"/>
</dbReference>
<evidence type="ECO:0000256" key="10">
    <source>
        <dbReference type="ARBA" id="ARBA00022853"/>
    </source>
</evidence>
<dbReference type="SUPFAM" id="SSF52768">
    <property type="entry name" value="Arginase/deacetylase"/>
    <property type="match status" value="1"/>
</dbReference>
<keyword evidence="10" id="KW-0156">Chromatin regulator</keyword>
<name>A0AA38LP22_TAXCH</name>
<accession>A0AA38LP22</accession>
<gene>
    <name evidence="17" type="ORF">KI387_001573</name>
</gene>
<evidence type="ECO:0000256" key="7">
    <source>
        <dbReference type="ARBA" id="ARBA00022771"/>
    </source>
</evidence>
<dbReference type="EMBL" id="JAHRHJ020000001">
    <property type="protein sequence ID" value="KAH9329465.1"/>
    <property type="molecule type" value="Genomic_DNA"/>
</dbReference>
<evidence type="ECO:0000256" key="1">
    <source>
        <dbReference type="ARBA" id="ARBA00001947"/>
    </source>
</evidence>
<comment type="cofactor">
    <cofactor evidence="1">
        <name>Zn(2+)</name>
        <dbReference type="ChEBI" id="CHEBI:29105"/>
    </cofactor>
</comment>
<dbReference type="InterPro" id="IPR037138">
    <property type="entry name" value="His_deacetylse_dom_sf"/>
</dbReference>
<dbReference type="Gene3D" id="3.40.800.20">
    <property type="entry name" value="Histone deacetylase domain"/>
    <property type="match status" value="1"/>
</dbReference>
<evidence type="ECO:0000313" key="18">
    <source>
        <dbReference type="Proteomes" id="UP000824469"/>
    </source>
</evidence>
<keyword evidence="11" id="KW-0805">Transcription regulation</keyword>
<evidence type="ECO:0000259" key="16">
    <source>
        <dbReference type="PROSITE" id="PS01358"/>
    </source>
</evidence>
<proteinExistence type="inferred from homology"/>
<comment type="catalytic activity">
    <reaction evidence="14">
        <text>N(6)-acetyl-L-lysyl-[histone] + H2O = L-lysyl-[histone] + acetate</text>
        <dbReference type="Rhea" id="RHEA:58196"/>
        <dbReference type="Rhea" id="RHEA-COMP:9845"/>
        <dbReference type="Rhea" id="RHEA-COMP:11338"/>
        <dbReference type="ChEBI" id="CHEBI:15377"/>
        <dbReference type="ChEBI" id="CHEBI:29969"/>
        <dbReference type="ChEBI" id="CHEBI:30089"/>
        <dbReference type="ChEBI" id="CHEBI:61930"/>
        <dbReference type="EC" id="3.5.1.98"/>
    </reaction>
    <physiologicalReaction direction="left-to-right" evidence="14">
        <dbReference type="Rhea" id="RHEA:58197"/>
    </physiologicalReaction>
</comment>
<keyword evidence="18" id="KW-1185">Reference proteome</keyword>
<dbReference type="Pfam" id="PF00850">
    <property type="entry name" value="Hist_deacetyl"/>
    <property type="match status" value="1"/>
</dbReference>
<evidence type="ECO:0000256" key="8">
    <source>
        <dbReference type="ARBA" id="ARBA00022801"/>
    </source>
</evidence>
<dbReference type="PROSITE" id="PS01358">
    <property type="entry name" value="ZF_RANBP2_1"/>
    <property type="match status" value="1"/>
</dbReference>
<dbReference type="Proteomes" id="UP000824469">
    <property type="component" value="Unassembled WGS sequence"/>
</dbReference>
<keyword evidence="9" id="KW-0862">Zinc</keyword>
<dbReference type="AlphaFoldDB" id="A0AA38LP22"/>
<dbReference type="GO" id="GO:0008270">
    <property type="term" value="F:zinc ion binding"/>
    <property type="evidence" value="ECO:0007669"/>
    <property type="project" value="UniProtKB-KW"/>
</dbReference>
<dbReference type="InterPro" id="IPR023801">
    <property type="entry name" value="His_deacetylse_dom"/>
</dbReference>
<keyword evidence="5" id="KW-0678">Repressor</keyword>
<reference evidence="17 18" key="1">
    <citation type="journal article" date="2021" name="Nat. Plants">
        <title>The Taxus genome provides insights into paclitaxel biosynthesis.</title>
        <authorList>
            <person name="Xiong X."/>
            <person name="Gou J."/>
            <person name="Liao Q."/>
            <person name="Li Y."/>
            <person name="Zhou Q."/>
            <person name="Bi G."/>
            <person name="Li C."/>
            <person name="Du R."/>
            <person name="Wang X."/>
            <person name="Sun T."/>
            <person name="Guo L."/>
            <person name="Liang H."/>
            <person name="Lu P."/>
            <person name="Wu Y."/>
            <person name="Zhang Z."/>
            <person name="Ro D.K."/>
            <person name="Shang Y."/>
            <person name="Huang S."/>
            <person name="Yan J."/>
        </authorList>
    </citation>
    <scope>NUCLEOTIDE SEQUENCE [LARGE SCALE GENOMIC DNA]</scope>
    <source>
        <strain evidence="17">Ta-2019</strain>
    </source>
</reference>
<dbReference type="PANTHER" id="PTHR10625:SF5">
    <property type="entry name" value="HISTONE DEACETYLASE"/>
    <property type="match status" value="1"/>
</dbReference>
<evidence type="ECO:0000256" key="9">
    <source>
        <dbReference type="ARBA" id="ARBA00022833"/>
    </source>
</evidence>
<dbReference type="InterPro" id="IPR000286">
    <property type="entry name" value="HDACs"/>
</dbReference>
<dbReference type="OMA" id="WCCRNCT"/>
<evidence type="ECO:0000256" key="5">
    <source>
        <dbReference type="ARBA" id="ARBA00022491"/>
    </source>
</evidence>
<dbReference type="CDD" id="cd09992">
    <property type="entry name" value="HDAC_classII"/>
    <property type="match status" value="1"/>
</dbReference>
<evidence type="ECO:0000256" key="3">
    <source>
        <dbReference type="ARBA" id="ARBA00007738"/>
    </source>
</evidence>